<protein>
    <submittedName>
        <fullName evidence="1">Uncharacterized protein</fullName>
    </submittedName>
</protein>
<organism evidence="1 2">
    <name type="scientific">Klenkia marina</name>
    <dbReference type="NCBI Taxonomy" id="1960309"/>
    <lineage>
        <taxon>Bacteria</taxon>
        <taxon>Bacillati</taxon>
        <taxon>Actinomycetota</taxon>
        <taxon>Actinomycetes</taxon>
        <taxon>Geodermatophilales</taxon>
        <taxon>Geodermatophilaceae</taxon>
        <taxon>Klenkia</taxon>
    </lineage>
</organism>
<dbReference type="Proteomes" id="UP000198981">
    <property type="component" value="Unassembled WGS sequence"/>
</dbReference>
<reference evidence="2" key="1">
    <citation type="submission" date="2016-10" db="EMBL/GenBank/DDBJ databases">
        <authorList>
            <person name="Varghese N."/>
            <person name="Submissions S."/>
        </authorList>
    </citation>
    <scope>NUCLEOTIDE SEQUENCE [LARGE SCALE GENOMIC DNA]</scope>
    <source>
        <strain evidence="2">DSM 45722</strain>
    </source>
</reference>
<evidence type="ECO:0000313" key="1">
    <source>
        <dbReference type="EMBL" id="SCX45700.1"/>
    </source>
</evidence>
<evidence type="ECO:0000313" key="2">
    <source>
        <dbReference type="Proteomes" id="UP000198981"/>
    </source>
</evidence>
<dbReference type="OrthoDB" id="4640847at2"/>
<dbReference type="RefSeq" id="WP_092802072.1">
    <property type="nucleotide sequence ID" value="NZ_FMUH01000002.1"/>
</dbReference>
<accession>A0A1G4XX37</accession>
<dbReference type="STRING" id="1960309.SAMN03159343_1650"/>
<dbReference type="EMBL" id="FMUH01000002">
    <property type="protein sequence ID" value="SCX45700.1"/>
    <property type="molecule type" value="Genomic_DNA"/>
</dbReference>
<keyword evidence="2" id="KW-1185">Reference proteome</keyword>
<name>A0A1G4XX37_9ACTN</name>
<dbReference type="AlphaFoldDB" id="A0A1G4XX37"/>
<sequence>MRTAGYRARWRGEEWRAAPEQRGDGLWVWLVADRPLEDFTPLTDDGPWVHEVPAAACDAVVVVRQLGTWRGHDVLVVDERPGDLLVEFAGGSVLEARAAGFERVARGVHRRWVPAEELRGRREEQVLVDG</sequence>
<gene>
    <name evidence="1" type="ORF">SAMN03159343_1650</name>
</gene>
<proteinExistence type="predicted"/>